<sequence length="335" mass="35823">MSWLWSTAGVLLALLTVDVVLTTLGAGVRSGPVTGRLTRGLWRLLLVPWRRRGSTAAIQHAGPVLLIVVVLTWVVLLWLAWTLVFLAGDPAVQDATTGTGADTAEVVYFVGFTVFTLGVGDYAATTDLWRILTAVASFSGLFLVTLSITYLLNVVPAVVQRRALAQQIHAMGTDAVALLRSGWDGQSFTGTFLEQLNNLTAPLSQVGEQQLAYPVLAYFRGSREHAALPVAAATLDDAMLLLDEAVLPEARPGDVPQSLRTLLAQLLNTSAMVRTGSEETTPPEPDLPALRASGIPLREAGEVGRVVRDDPQRRELAAFVHGSGWPWPHGQAPAG</sequence>
<keyword evidence="4" id="KW-0407">Ion channel</keyword>
<evidence type="ECO:0000256" key="2">
    <source>
        <dbReference type="SAM" id="Phobius"/>
    </source>
</evidence>
<feature type="domain" description="Potassium channel" evidence="3">
    <location>
        <begin position="74"/>
        <end position="154"/>
    </location>
</feature>
<feature type="transmembrane region" description="Helical" evidence="2">
    <location>
        <begin position="131"/>
        <end position="152"/>
    </location>
</feature>
<evidence type="ECO:0000259" key="3">
    <source>
        <dbReference type="Pfam" id="PF07885"/>
    </source>
</evidence>
<reference evidence="4" key="1">
    <citation type="submission" date="2023-02" db="EMBL/GenBank/DDBJ databases">
        <title>Georgenia sp.10Sc9-8, isolated from a soil sample collected from the Taklamakan desert.</title>
        <authorList>
            <person name="Liu S."/>
        </authorList>
    </citation>
    <scope>NUCLEOTIDE SEQUENCE</scope>
    <source>
        <strain evidence="4">10Sc9-8</strain>
    </source>
</reference>
<dbReference type="InterPro" id="IPR013099">
    <property type="entry name" value="K_chnl_dom"/>
</dbReference>
<dbReference type="Proteomes" id="UP001165561">
    <property type="component" value="Unassembled WGS sequence"/>
</dbReference>
<keyword evidence="4" id="KW-0406">Ion transport</keyword>
<dbReference type="Gene3D" id="1.10.287.70">
    <property type="match status" value="1"/>
</dbReference>
<keyword evidence="2" id="KW-1133">Transmembrane helix</keyword>
<evidence type="ECO:0000313" key="5">
    <source>
        <dbReference type="Proteomes" id="UP001165561"/>
    </source>
</evidence>
<dbReference type="EMBL" id="JARACI010001142">
    <property type="protein sequence ID" value="MDD9207696.1"/>
    <property type="molecule type" value="Genomic_DNA"/>
</dbReference>
<organism evidence="4 5">
    <name type="scientific">Georgenia halotolerans</name>
    <dbReference type="NCBI Taxonomy" id="3028317"/>
    <lineage>
        <taxon>Bacteria</taxon>
        <taxon>Bacillati</taxon>
        <taxon>Actinomycetota</taxon>
        <taxon>Actinomycetes</taxon>
        <taxon>Micrococcales</taxon>
        <taxon>Bogoriellaceae</taxon>
        <taxon>Georgenia</taxon>
    </lineage>
</organism>
<feature type="transmembrane region" description="Helical" evidence="2">
    <location>
        <begin position="106"/>
        <end position="125"/>
    </location>
</feature>
<evidence type="ECO:0000256" key="1">
    <source>
        <dbReference type="SAM" id="MobiDB-lite"/>
    </source>
</evidence>
<dbReference type="GO" id="GO:0034220">
    <property type="term" value="P:monoatomic ion transmembrane transport"/>
    <property type="evidence" value="ECO:0007669"/>
    <property type="project" value="UniProtKB-KW"/>
</dbReference>
<accession>A0ABT5U038</accession>
<evidence type="ECO:0000313" key="4">
    <source>
        <dbReference type="EMBL" id="MDD9207696.1"/>
    </source>
</evidence>
<protein>
    <submittedName>
        <fullName evidence="4">Potassium channel family protein</fullName>
    </submittedName>
</protein>
<comment type="caution">
    <text evidence="4">The sequence shown here is derived from an EMBL/GenBank/DDBJ whole genome shotgun (WGS) entry which is preliminary data.</text>
</comment>
<feature type="region of interest" description="Disordered" evidence="1">
    <location>
        <begin position="275"/>
        <end position="294"/>
    </location>
</feature>
<feature type="transmembrane region" description="Helical" evidence="2">
    <location>
        <begin position="64"/>
        <end position="86"/>
    </location>
</feature>
<name>A0ABT5U038_9MICO</name>
<keyword evidence="2" id="KW-0472">Membrane</keyword>
<dbReference type="SUPFAM" id="SSF81324">
    <property type="entry name" value="Voltage-gated potassium channels"/>
    <property type="match status" value="1"/>
</dbReference>
<keyword evidence="2" id="KW-0812">Transmembrane</keyword>
<dbReference type="Pfam" id="PF07885">
    <property type="entry name" value="Ion_trans_2"/>
    <property type="match status" value="1"/>
</dbReference>
<keyword evidence="4" id="KW-0813">Transport</keyword>
<proteinExistence type="predicted"/>
<keyword evidence="5" id="KW-1185">Reference proteome</keyword>
<gene>
    <name evidence="4" type="ORF">PU560_14655</name>
</gene>